<dbReference type="Pfam" id="PF00005">
    <property type="entry name" value="ABC_tran"/>
    <property type="match status" value="1"/>
</dbReference>
<dbReference type="InterPro" id="IPR027417">
    <property type="entry name" value="P-loop_NTPase"/>
</dbReference>
<dbReference type="KEGG" id="agm:DCE93_00320"/>
<dbReference type="AlphaFoldDB" id="A0A2S0WSN8"/>
<proteinExistence type="predicted"/>
<keyword evidence="4" id="KW-1185">Reference proteome</keyword>
<organism evidence="3 4">
    <name type="scientific">Agromyces badenianii</name>
    <dbReference type="NCBI Taxonomy" id="2080742"/>
    <lineage>
        <taxon>Bacteria</taxon>
        <taxon>Bacillati</taxon>
        <taxon>Actinomycetota</taxon>
        <taxon>Actinomycetes</taxon>
        <taxon>Micrococcales</taxon>
        <taxon>Microbacteriaceae</taxon>
        <taxon>Agromyces</taxon>
    </lineage>
</organism>
<evidence type="ECO:0000256" key="1">
    <source>
        <dbReference type="SAM" id="MobiDB-lite"/>
    </source>
</evidence>
<accession>A0A2S0WSN8</accession>
<evidence type="ECO:0000313" key="3">
    <source>
        <dbReference type="EMBL" id="AWB94310.1"/>
    </source>
</evidence>
<dbReference type="OrthoDB" id="4927383at2"/>
<dbReference type="GO" id="GO:0016887">
    <property type="term" value="F:ATP hydrolysis activity"/>
    <property type="evidence" value="ECO:0007669"/>
    <property type="project" value="InterPro"/>
</dbReference>
<protein>
    <recommendedName>
        <fullName evidence="2">ABC transporter domain-containing protein</fullName>
    </recommendedName>
</protein>
<dbReference type="EMBL" id="CP028913">
    <property type="protein sequence ID" value="AWB94310.1"/>
    <property type="molecule type" value="Genomic_DNA"/>
</dbReference>
<name>A0A2S0WSN8_9MICO</name>
<dbReference type="GO" id="GO:0005524">
    <property type="term" value="F:ATP binding"/>
    <property type="evidence" value="ECO:0007669"/>
    <property type="project" value="InterPro"/>
</dbReference>
<sequence>MPSERCRGGSRSRRRARCCSRSRWDRSAAPTRAAASRRGCASSSRPRPPSCRAAEPPSRRVAESPSCHSLLLRSKLTSQYKREGCIVSIIVRAHDLALHSKRGAVYGPVNVVADDGLTVLHGPAGSGRTSLLLTLAGRMKPTSGVAEVLGHELPRRARPVQRATAIAGFQGIDTLEESVTVGAAIRERAAWLAPWWAIVRRTDDAELRRVLAPVFGHVPLPTADTLIWDLDEVQTVLLRIALAMMSEPKLLFFDQIEQLQAPAARLVLWQRLDAITRAGTAVVASAAAPDIELWNELGIAPLAFDISITAPEAPAIADPDDAIDLILEHA</sequence>
<reference evidence="3 4" key="1">
    <citation type="submission" date="2018-04" db="EMBL/GenBank/DDBJ databases">
        <authorList>
            <person name="Li J."/>
        </authorList>
    </citation>
    <scope>NUCLEOTIDE SEQUENCE [LARGE SCALE GENOMIC DNA]</scope>
    <source>
        <strain evidence="4">30A</strain>
    </source>
</reference>
<dbReference type="Gene3D" id="3.40.50.300">
    <property type="entry name" value="P-loop containing nucleotide triphosphate hydrolases"/>
    <property type="match status" value="1"/>
</dbReference>
<feature type="domain" description="ABC transporter" evidence="2">
    <location>
        <begin position="117"/>
        <end position="254"/>
    </location>
</feature>
<dbReference type="Proteomes" id="UP000244729">
    <property type="component" value="Chromosome"/>
</dbReference>
<evidence type="ECO:0000259" key="2">
    <source>
        <dbReference type="Pfam" id="PF00005"/>
    </source>
</evidence>
<gene>
    <name evidence="3" type="ORF">DCE93_00320</name>
</gene>
<feature type="compositionally biased region" description="Low complexity" evidence="1">
    <location>
        <begin position="27"/>
        <end position="56"/>
    </location>
</feature>
<evidence type="ECO:0000313" key="4">
    <source>
        <dbReference type="Proteomes" id="UP000244729"/>
    </source>
</evidence>
<feature type="region of interest" description="Disordered" evidence="1">
    <location>
        <begin position="21"/>
        <end position="60"/>
    </location>
</feature>
<dbReference type="SUPFAM" id="SSF52540">
    <property type="entry name" value="P-loop containing nucleoside triphosphate hydrolases"/>
    <property type="match status" value="1"/>
</dbReference>
<dbReference type="InterPro" id="IPR003439">
    <property type="entry name" value="ABC_transporter-like_ATP-bd"/>
</dbReference>